<evidence type="ECO:0000313" key="3">
    <source>
        <dbReference type="Proteomes" id="UP000799779"/>
    </source>
</evidence>
<evidence type="ECO:0000256" key="1">
    <source>
        <dbReference type="SAM" id="MobiDB-lite"/>
    </source>
</evidence>
<dbReference type="AlphaFoldDB" id="A0A6A5WKB1"/>
<name>A0A6A5WKB1_9PLEO</name>
<proteinExistence type="predicted"/>
<accession>A0A6A5WKB1</accession>
<dbReference type="OrthoDB" id="2922289at2759"/>
<dbReference type="PANTHER" id="PTHR40788:SF2">
    <property type="entry name" value="CLR5 DOMAIN-CONTAINING PROTEIN"/>
    <property type="match status" value="1"/>
</dbReference>
<gene>
    <name evidence="2" type="ORF">P154DRAFT_198572</name>
</gene>
<feature type="region of interest" description="Disordered" evidence="1">
    <location>
        <begin position="655"/>
        <end position="676"/>
    </location>
</feature>
<evidence type="ECO:0000313" key="2">
    <source>
        <dbReference type="EMBL" id="KAF2000581.1"/>
    </source>
</evidence>
<sequence>MGFDVGEAIKLCVSIHRYNSTGPFPLRSIQNVAIAMADDMFENWDLLNAIIIRHEARIREKWTKKSKKKRRALLSRVSGLLPDTRLTISNYCCCPFTSGNFFSLNWPQINIGDLSESDSLPLYLNARGRNPPQAFALLELQFTTTGRLPRSTLRKRCPGFLMPLDNTVERKKYGRIVPYTGTIPLQDNFDANFDVAEGFRVLLLQHLTYSFLSQCAEEILMSEIPIRTMISDTYPPQPTPLDLSTRGRDSTSNVAWAMNNPYRFRNGLDIDGIGYLISTQLDDLNDHMWALRENPQYFSEQVHNYMDDELFHQRQFREQNVNISLSAVVLQAHHILILWDNLFQAFLQLRRMSEKYPAGINYQKNEPEEYLDAVLTLQAQLEHLRTGFAFELRMALASSPNFRRFGSAMSPDVASQMAFKKAIHRDEIASKVWHHINFLATHDCMCNSQYLGLDIMETVVRNENIARKWISARMEPILSQYSIVAACSRQLCDLQPWSRGMGVGGPLVRRMRVLEKINKESNNAWFNIVGDARELVPVPRLGDPTDGKFKYPCDRPRNKKNVDAMRSAEANLDRFWRSVDGNIKAKTGKALHVAIERLLDENGVLQRTPEWVEEAGPSGPELQASKYDYEALSQIFHDPSKEITGRFDKLAVNDTGSKEKTRGTTPEAAPELLPPIGPENTELPNFLVSKATHRVFKALFHMKENQCQGSTQVKWKDFLSAMAEVGFSAEKLQGSAWEFRSQNSEIWKRSIQFHEPHPEGRLDFWKARLYGRRLFRAYGWYGEMFRLK</sequence>
<dbReference type="PANTHER" id="PTHR40788">
    <property type="entry name" value="CLR5 DOMAIN-CONTAINING PROTEIN-RELATED"/>
    <property type="match status" value="1"/>
</dbReference>
<organism evidence="2 3">
    <name type="scientific">Amniculicola lignicola CBS 123094</name>
    <dbReference type="NCBI Taxonomy" id="1392246"/>
    <lineage>
        <taxon>Eukaryota</taxon>
        <taxon>Fungi</taxon>
        <taxon>Dikarya</taxon>
        <taxon>Ascomycota</taxon>
        <taxon>Pezizomycotina</taxon>
        <taxon>Dothideomycetes</taxon>
        <taxon>Pleosporomycetidae</taxon>
        <taxon>Pleosporales</taxon>
        <taxon>Amniculicolaceae</taxon>
        <taxon>Amniculicola</taxon>
    </lineage>
</organism>
<keyword evidence="3" id="KW-1185">Reference proteome</keyword>
<protein>
    <submittedName>
        <fullName evidence="2">Uncharacterized protein</fullName>
    </submittedName>
</protein>
<reference evidence="2" key="1">
    <citation type="journal article" date="2020" name="Stud. Mycol.">
        <title>101 Dothideomycetes genomes: a test case for predicting lifestyles and emergence of pathogens.</title>
        <authorList>
            <person name="Haridas S."/>
            <person name="Albert R."/>
            <person name="Binder M."/>
            <person name="Bloem J."/>
            <person name="Labutti K."/>
            <person name="Salamov A."/>
            <person name="Andreopoulos B."/>
            <person name="Baker S."/>
            <person name="Barry K."/>
            <person name="Bills G."/>
            <person name="Bluhm B."/>
            <person name="Cannon C."/>
            <person name="Castanera R."/>
            <person name="Culley D."/>
            <person name="Daum C."/>
            <person name="Ezra D."/>
            <person name="Gonzalez J."/>
            <person name="Henrissat B."/>
            <person name="Kuo A."/>
            <person name="Liang C."/>
            <person name="Lipzen A."/>
            <person name="Lutzoni F."/>
            <person name="Magnuson J."/>
            <person name="Mondo S."/>
            <person name="Nolan M."/>
            <person name="Ohm R."/>
            <person name="Pangilinan J."/>
            <person name="Park H.-J."/>
            <person name="Ramirez L."/>
            <person name="Alfaro M."/>
            <person name="Sun H."/>
            <person name="Tritt A."/>
            <person name="Yoshinaga Y."/>
            <person name="Zwiers L.-H."/>
            <person name="Turgeon B."/>
            <person name="Goodwin S."/>
            <person name="Spatafora J."/>
            <person name="Crous P."/>
            <person name="Grigoriev I."/>
        </authorList>
    </citation>
    <scope>NUCLEOTIDE SEQUENCE</scope>
    <source>
        <strain evidence="2">CBS 123094</strain>
    </source>
</reference>
<dbReference type="EMBL" id="ML977588">
    <property type="protein sequence ID" value="KAF2000581.1"/>
    <property type="molecule type" value="Genomic_DNA"/>
</dbReference>
<dbReference type="Proteomes" id="UP000799779">
    <property type="component" value="Unassembled WGS sequence"/>
</dbReference>